<sequence>MDSSFFLTTVAAAIGLLTLLRKLRLHQEDNREKDPSSSSPSSTLSPSIVPPPSSSRIWTHDVFPSFRGEDVRRNFLSHIQMEFERKGITPFIDNEIKRGESIGPELIRTIRGSKIAIILLSRNYASSKWCLDELVEIMKCREELGQTVMAVFYEVDPSDVKNLAADFGRVFRKTCAGETKENIGRWRQALAKVATVAGYHSSNWDNEAAMIKKIATDISNILNNFTPSSDFNGLVGMGAHLKKMEPLLCLGSDEVRMIGIWGPPGIGKTTIARVAYNQLSNSFQLSVFMDDIKANSSRLCSDDYSVKLQLQQQFMSQITDHKDMVVSHLGVASNRLKDKKVLVVLDGVDRSIQLDAMAKETWWFGPGSRIIITTQDQKLLRAHGINHIYKVDFPTNDEALQIFCMHSFGQKSPKDGFEELAREVTQLSGELPLGLRVMGSYFRGMSKQEWINVLPRLRTSLYADIRSILKFSYDALDDEDKYLFLHIACFFSYEEIHKVEEYLAKKFVEVRQRLNVLAERSLISIDWGVIKMHSLLEKLGREIVYKQSIHDPGQREFLYDCREICELLTGDATGSKSVIGIKLDYYKIEEELYVSEKAFDGMSNLQFLQVNGYGAPLQLTRGLNYLSHKLRLLHWSHFPMSCFPCNVNLEFLVELIMIGSKLEKLWEGIKPLRSLKWMDLSDSVNLKELPNLSTATNLEKLYLRNCWSLIKLPCLPGKSMEELDIGGCSSLVQFPSFTGNAVNLLKLNLVSFPNLVELPSYVGNATNLENLNLSNCSHLELPDLSTATNLEKLYLYDCSSLVKLPSMSGNSLEKLNIGGCSSLVEFPSFIGNAVNLQELDLSSFPNLLELPSYVGNATNLEYLDLRNCLNMVELPLSLGNLKKLKRLRLKGCSKLEVLPTNINLEYLNELDIAGCSSLDLGDFSTIGNLRELNISSLPQLLEVPSFIGNATNLENLVLSSCSKLVELPLFIGNLQKLRWLRLEGCIRLEVLPTNINLESLLELNLSDCSTNLEKLNLRGTAIEQVPPSIRSWPHLKELHMSYFENLKEFPHALERITSLSLTDTEIQEVPPLVKQISRLNRFFLSGCRKLVTLPPISESTHSIYANDCDSLEILECSFSDQIRRLNFANCFKLNQEARDLIIQSNSTSAVLPGGQVPEYFTHRATGGGPLTIKLNQNPLPESMTFKACILLLNKGDHEACSKEKSRGVDVVNNNIIFGLYPALAEHLYTFRINLEVTSRKLLFEFKLMSDDDDWKIGECGIVQQ</sequence>
<dbReference type="InterPro" id="IPR002182">
    <property type="entry name" value="NB-ARC"/>
</dbReference>
<keyword evidence="5" id="KW-0611">Plant defense</keyword>
<dbReference type="Pfam" id="PF23282">
    <property type="entry name" value="WHD_ROQ1"/>
    <property type="match status" value="1"/>
</dbReference>
<dbReference type="SUPFAM" id="SSF52540">
    <property type="entry name" value="P-loop containing nucleoside triphosphate hydrolases"/>
    <property type="match status" value="1"/>
</dbReference>
<evidence type="ECO:0000259" key="9">
    <source>
        <dbReference type="PROSITE" id="PS50104"/>
    </source>
</evidence>
<keyword evidence="4" id="KW-0378">Hydrolase</keyword>
<dbReference type="Pfam" id="PF00931">
    <property type="entry name" value="NB-ARC"/>
    <property type="match status" value="1"/>
</dbReference>
<dbReference type="SUPFAM" id="SSF52058">
    <property type="entry name" value="L domain-like"/>
    <property type="match status" value="2"/>
</dbReference>
<dbReference type="AlphaFoldDB" id="A0A3P5ZV77"/>
<dbReference type="PANTHER" id="PTHR11017">
    <property type="entry name" value="LEUCINE-RICH REPEAT-CONTAINING PROTEIN"/>
    <property type="match status" value="1"/>
</dbReference>
<dbReference type="InterPro" id="IPR000157">
    <property type="entry name" value="TIR_dom"/>
</dbReference>
<dbReference type="InterPro" id="IPR011713">
    <property type="entry name" value="Leu-rich_rpt_3"/>
</dbReference>
<dbReference type="Pfam" id="PF01582">
    <property type="entry name" value="TIR"/>
    <property type="match status" value="1"/>
</dbReference>
<dbReference type="FunFam" id="3.40.50.10140:FF:000007">
    <property type="entry name" value="Disease resistance protein (TIR-NBS-LRR class)"/>
    <property type="match status" value="1"/>
</dbReference>
<feature type="region of interest" description="Disordered" evidence="8">
    <location>
        <begin position="28"/>
        <end position="53"/>
    </location>
</feature>
<evidence type="ECO:0000313" key="10">
    <source>
        <dbReference type="EMBL" id="VDC78613.1"/>
    </source>
</evidence>
<dbReference type="SMART" id="SM00255">
    <property type="entry name" value="TIR"/>
    <property type="match status" value="1"/>
</dbReference>
<dbReference type="PANTHER" id="PTHR11017:SF429">
    <property type="entry name" value="ADP-RIBOSYL CYCLASE_CYCLIC ADP-RIBOSE HYDROLASE"/>
    <property type="match status" value="1"/>
</dbReference>
<dbReference type="SUPFAM" id="SSF52200">
    <property type="entry name" value="Toll/Interleukin receptor TIR domain"/>
    <property type="match status" value="1"/>
</dbReference>
<evidence type="ECO:0000256" key="4">
    <source>
        <dbReference type="ARBA" id="ARBA00022801"/>
    </source>
</evidence>
<dbReference type="SUPFAM" id="SSF46785">
    <property type="entry name" value="Winged helix' DNA-binding domain"/>
    <property type="match status" value="1"/>
</dbReference>
<feature type="compositionally biased region" description="Low complexity" evidence="8">
    <location>
        <begin position="36"/>
        <end position="47"/>
    </location>
</feature>
<dbReference type="InterPro" id="IPR042197">
    <property type="entry name" value="Apaf_helical"/>
</dbReference>
<gene>
    <name evidence="10" type="ORF">BRAA03T09831Z</name>
</gene>
<dbReference type="InterPro" id="IPR044974">
    <property type="entry name" value="Disease_R_plants"/>
</dbReference>
<dbReference type="Gene3D" id="3.80.10.10">
    <property type="entry name" value="Ribonuclease Inhibitor"/>
    <property type="match status" value="3"/>
</dbReference>
<keyword evidence="2" id="KW-0433">Leucine-rich repeat</keyword>
<dbReference type="InterPro" id="IPR036390">
    <property type="entry name" value="WH_DNA-bd_sf"/>
</dbReference>
<keyword evidence="6" id="KW-0520">NAD</keyword>
<organism evidence="10">
    <name type="scientific">Brassica campestris</name>
    <name type="common">Field mustard</name>
    <dbReference type="NCBI Taxonomy" id="3711"/>
    <lineage>
        <taxon>Eukaryota</taxon>
        <taxon>Viridiplantae</taxon>
        <taxon>Streptophyta</taxon>
        <taxon>Embryophyta</taxon>
        <taxon>Tracheophyta</taxon>
        <taxon>Spermatophyta</taxon>
        <taxon>Magnoliopsida</taxon>
        <taxon>eudicotyledons</taxon>
        <taxon>Gunneridae</taxon>
        <taxon>Pentapetalae</taxon>
        <taxon>rosids</taxon>
        <taxon>malvids</taxon>
        <taxon>Brassicales</taxon>
        <taxon>Brassicaceae</taxon>
        <taxon>Brassiceae</taxon>
        <taxon>Brassica</taxon>
    </lineage>
</organism>
<dbReference type="FunFam" id="3.40.50.300:FF:001002">
    <property type="entry name" value="Disease resistance protein (TIR-NBS-LRR class)"/>
    <property type="match status" value="1"/>
</dbReference>
<reference evidence="10" key="1">
    <citation type="submission" date="2018-11" db="EMBL/GenBank/DDBJ databases">
        <authorList>
            <consortium name="Genoscope - CEA"/>
            <person name="William W."/>
        </authorList>
    </citation>
    <scope>NUCLEOTIDE SEQUENCE</scope>
</reference>
<evidence type="ECO:0000256" key="2">
    <source>
        <dbReference type="ARBA" id="ARBA00022614"/>
    </source>
</evidence>
<evidence type="ECO:0000256" key="6">
    <source>
        <dbReference type="ARBA" id="ARBA00023027"/>
    </source>
</evidence>
<dbReference type="GO" id="GO:0061809">
    <property type="term" value="F:NAD+ nucleosidase activity, cyclic ADP-ribose generating"/>
    <property type="evidence" value="ECO:0007669"/>
    <property type="project" value="UniProtKB-EC"/>
</dbReference>
<dbReference type="Pfam" id="PF20160">
    <property type="entry name" value="C-JID"/>
    <property type="match status" value="1"/>
</dbReference>
<dbReference type="InterPro" id="IPR045344">
    <property type="entry name" value="C-JID"/>
</dbReference>
<evidence type="ECO:0000256" key="1">
    <source>
        <dbReference type="ARBA" id="ARBA00011982"/>
    </source>
</evidence>
<dbReference type="EMBL" id="LR031572">
    <property type="protein sequence ID" value="VDC78613.1"/>
    <property type="molecule type" value="Genomic_DNA"/>
</dbReference>
<feature type="domain" description="TIR" evidence="9">
    <location>
        <begin position="58"/>
        <end position="222"/>
    </location>
</feature>
<evidence type="ECO:0000256" key="7">
    <source>
        <dbReference type="ARBA" id="ARBA00047304"/>
    </source>
</evidence>
<proteinExistence type="predicted"/>
<dbReference type="FunFam" id="1.10.8.430:FF:000002">
    <property type="entry name" value="Disease resistance protein (TIR-NBS-LRR class)"/>
    <property type="match status" value="1"/>
</dbReference>
<comment type="catalytic activity">
    <reaction evidence="7">
        <text>NAD(+) + H2O = ADP-D-ribose + nicotinamide + H(+)</text>
        <dbReference type="Rhea" id="RHEA:16301"/>
        <dbReference type="ChEBI" id="CHEBI:15377"/>
        <dbReference type="ChEBI" id="CHEBI:15378"/>
        <dbReference type="ChEBI" id="CHEBI:17154"/>
        <dbReference type="ChEBI" id="CHEBI:57540"/>
        <dbReference type="ChEBI" id="CHEBI:57967"/>
        <dbReference type="EC" id="3.2.2.6"/>
    </reaction>
    <physiologicalReaction direction="left-to-right" evidence="7">
        <dbReference type="Rhea" id="RHEA:16302"/>
    </physiologicalReaction>
</comment>
<evidence type="ECO:0000256" key="3">
    <source>
        <dbReference type="ARBA" id="ARBA00022737"/>
    </source>
</evidence>
<protein>
    <recommendedName>
        <fullName evidence="1">ADP-ribosyl cyclase/cyclic ADP-ribose hydrolase</fullName>
        <ecNumber evidence="1">3.2.2.6</ecNumber>
    </recommendedName>
</protein>
<evidence type="ECO:0000256" key="5">
    <source>
        <dbReference type="ARBA" id="ARBA00022821"/>
    </source>
</evidence>
<dbReference type="GO" id="GO:0007165">
    <property type="term" value="P:signal transduction"/>
    <property type="evidence" value="ECO:0007669"/>
    <property type="project" value="InterPro"/>
</dbReference>
<dbReference type="InterPro" id="IPR032675">
    <property type="entry name" value="LRR_dom_sf"/>
</dbReference>
<name>A0A3P5ZV77_BRACM</name>
<dbReference type="InterPro" id="IPR058192">
    <property type="entry name" value="WHD_ROQ1-like"/>
</dbReference>
<dbReference type="InterPro" id="IPR035897">
    <property type="entry name" value="Toll_tir_struct_dom_sf"/>
</dbReference>
<keyword evidence="3" id="KW-0677">Repeat</keyword>
<dbReference type="PRINTS" id="PR00364">
    <property type="entry name" value="DISEASERSIST"/>
</dbReference>
<dbReference type="SMART" id="SM00382">
    <property type="entry name" value="AAA"/>
    <property type="match status" value="1"/>
</dbReference>
<evidence type="ECO:0000256" key="8">
    <source>
        <dbReference type="SAM" id="MobiDB-lite"/>
    </source>
</evidence>
<dbReference type="PROSITE" id="PS50104">
    <property type="entry name" value="TIR"/>
    <property type="match status" value="1"/>
</dbReference>
<dbReference type="InterPro" id="IPR003593">
    <property type="entry name" value="AAA+_ATPase"/>
</dbReference>
<dbReference type="Gene3D" id="3.40.50.10140">
    <property type="entry name" value="Toll/interleukin-1 receptor homology (TIR) domain"/>
    <property type="match status" value="1"/>
</dbReference>
<dbReference type="Gene3D" id="3.40.50.300">
    <property type="entry name" value="P-loop containing nucleotide triphosphate hydrolases"/>
    <property type="match status" value="1"/>
</dbReference>
<accession>A0A3P5ZV77</accession>
<dbReference type="EC" id="3.2.2.6" evidence="1"/>
<dbReference type="InterPro" id="IPR027417">
    <property type="entry name" value="P-loop_NTPase"/>
</dbReference>
<dbReference type="Gene3D" id="1.10.8.430">
    <property type="entry name" value="Helical domain of apoptotic protease-activating factors"/>
    <property type="match status" value="1"/>
</dbReference>
<dbReference type="Pfam" id="PF07725">
    <property type="entry name" value="LRR_3"/>
    <property type="match status" value="1"/>
</dbReference>
<dbReference type="GO" id="GO:0006952">
    <property type="term" value="P:defense response"/>
    <property type="evidence" value="ECO:0007669"/>
    <property type="project" value="UniProtKB-KW"/>
</dbReference>
<dbReference type="GO" id="GO:0043531">
    <property type="term" value="F:ADP binding"/>
    <property type="evidence" value="ECO:0007669"/>
    <property type="project" value="InterPro"/>
</dbReference>